<evidence type="ECO:0000313" key="2">
    <source>
        <dbReference type="EMBL" id="MXU82431.1"/>
    </source>
</evidence>
<sequence length="68" mass="7322">MNLVCQCARLCAVTIALLLEGMFEPVWLEKGGSGTLVCISQSNLVIIINRVACGHYETVVLTSCLILP</sequence>
<keyword evidence="1" id="KW-0732">Signal</keyword>
<proteinExistence type="predicted"/>
<accession>A0A6B0TX33</accession>
<reference evidence="2" key="1">
    <citation type="submission" date="2019-12" db="EMBL/GenBank/DDBJ databases">
        <title>An insight into the sialome of adult female Ixodes ricinus ticks feeding for 6 days.</title>
        <authorList>
            <person name="Perner J."/>
            <person name="Ribeiro J.M.C."/>
        </authorList>
    </citation>
    <scope>NUCLEOTIDE SEQUENCE</scope>
    <source>
        <strain evidence="2">Semi-engorged</strain>
        <tissue evidence="2">Salivary glands</tissue>
    </source>
</reference>
<dbReference type="EMBL" id="GIFC01000348">
    <property type="protein sequence ID" value="MXU82431.1"/>
    <property type="molecule type" value="Transcribed_RNA"/>
</dbReference>
<protein>
    <submittedName>
        <fullName evidence="2">Putative secreted protein</fullName>
    </submittedName>
</protein>
<feature type="signal peptide" evidence="1">
    <location>
        <begin position="1"/>
        <end position="28"/>
    </location>
</feature>
<evidence type="ECO:0000256" key="1">
    <source>
        <dbReference type="SAM" id="SignalP"/>
    </source>
</evidence>
<organism evidence="2">
    <name type="scientific">Ixodes ricinus</name>
    <name type="common">Common tick</name>
    <name type="synonym">Acarus ricinus</name>
    <dbReference type="NCBI Taxonomy" id="34613"/>
    <lineage>
        <taxon>Eukaryota</taxon>
        <taxon>Metazoa</taxon>
        <taxon>Ecdysozoa</taxon>
        <taxon>Arthropoda</taxon>
        <taxon>Chelicerata</taxon>
        <taxon>Arachnida</taxon>
        <taxon>Acari</taxon>
        <taxon>Parasitiformes</taxon>
        <taxon>Ixodida</taxon>
        <taxon>Ixodoidea</taxon>
        <taxon>Ixodidae</taxon>
        <taxon>Ixodinae</taxon>
        <taxon>Ixodes</taxon>
    </lineage>
</organism>
<dbReference type="AlphaFoldDB" id="A0A6B0TX33"/>
<name>A0A6B0TX33_IXORI</name>
<feature type="chain" id="PRO_5025658747" evidence="1">
    <location>
        <begin position="29"/>
        <end position="68"/>
    </location>
</feature>